<dbReference type="RefSeq" id="WP_171218357.1">
    <property type="nucleotide sequence ID" value="NZ_JABEPP010000003.1"/>
</dbReference>
<dbReference type="Proteomes" id="UP000564885">
    <property type="component" value="Unassembled WGS sequence"/>
</dbReference>
<feature type="domain" description="AtuA-like ferredoxin-fold" evidence="1">
    <location>
        <begin position="1"/>
        <end position="99"/>
    </location>
</feature>
<evidence type="ECO:0000259" key="1">
    <source>
        <dbReference type="Pfam" id="PF23544"/>
    </source>
</evidence>
<dbReference type="PANTHER" id="PTHR47708">
    <property type="match status" value="1"/>
</dbReference>
<gene>
    <name evidence="2" type="ORF">HJG44_10650</name>
</gene>
<proteinExistence type="predicted"/>
<reference evidence="2 3" key="1">
    <citation type="submission" date="2020-04" db="EMBL/GenBank/DDBJ databases">
        <title>Enterovirga sp. isolate from soil.</title>
        <authorList>
            <person name="Chea S."/>
            <person name="Kim D.-U."/>
        </authorList>
    </citation>
    <scope>NUCLEOTIDE SEQUENCE [LARGE SCALE GENOMIC DNA]</scope>
    <source>
        <strain evidence="2 3">DB1703</strain>
    </source>
</reference>
<keyword evidence="3" id="KW-1185">Reference proteome</keyword>
<dbReference type="AlphaFoldDB" id="A0A849I556"/>
<dbReference type="Pfam" id="PF23544">
    <property type="entry name" value="AtuA_ferredoxin"/>
    <property type="match status" value="1"/>
</dbReference>
<dbReference type="InterPro" id="IPR056362">
    <property type="entry name" value="AtuA-like_ferredoxin_dom"/>
</dbReference>
<evidence type="ECO:0000313" key="2">
    <source>
        <dbReference type="EMBL" id="NNM72834.1"/>
    </source>
</evidence>
<dbReference type="PANTHER" id="PTHR47708:SF2">
    <property type="entry name" value="SI:CH73-132F6.5"/>
    <property type="match status" value="1"/>
</dbReference>
<protein>
    <recommendedName>
        <fullName evidence="1">AtuA-like ferredoxin-fold domain-containing protein</fullName>
    </recommendedName>
</protein>
<evidence type="ECO:0000313" key="3">
    <source>
        <dbReference type="Proteomes" id="UP000564885"/>
    </source>
</evidence>
<sequence length="121" mass="12922">MKLRAIAHSRTGDKGNTSNISVIAYDERDFALLARHVTAERVAAHLAGIVRGGVTRYELPRIGALNFVLRGALGGGVTRSLALDPHGKSLSSALLDLDIPDGEPVFGRWPAEPEADGRRTP</sequence>
<accession>A0A849I556</accession>
<comment type="caution">
    <text evidence="2">The sequence shown here is derived from an EMBL/GenBank/DDBJ whole genome shotgun (WGS) entry which is preliminary data.</text>
</comment>
<dbReference type="EMBL" id="JABEPP010000003">
    <property type="protein sequence ID" value="NNM72834.1"/>
    <property type="molecule type" value="Genomic_DNA"/>
</dbReference>
<organism evidence="2 3">
    <name type="scientific">Enterovirga aerilata</name>
    <dbReference type="NCBI Taxonomy" id="2730920"/>
    <lineage>
        <taxon>Bacteria</taxon>
        <taxon>Pseudomonadati</taxon>
        <taxon>Pseudomonadota</taxon>
        <taxon>Alphaproteobacteria</taxon>
        <taxon>Hyphomicrobiales</taxon>
        <taxon>Methylobacteriaceae</taxon>
        <taxon>Enterovirga</taxon>
    </lineage>
</organism>
<name>A0A849I556_9HYPH</name>